<feature type="domain" description="Dermonecrotic toxin N-terminal" evidence="1">
    <location>
        <begin position="435"/>
        <end position="680"/>
    </location>
</feature>
<dbReference type="AlphaFoldDB" id="A0A266LQG1"/>
<dbReference type="InterPro" id="IPR024079">
    <property type="entry name" value="MetalloPept_cat_dom_sf"/>
</dbReference>
<protein>
    <recommendedName>
        <fullName evidence="1">Dermonecrotic toxin N-terminal domain-containing protein</fullName>
    </recommendedName>
</protein>
<gene>
    <name evidence="2" type="ORF">CJF43_19100</name>
</gene>
<name>A0A266LQG1_PSEFR</name>
<reference evidence="2 3" key="1">
    <citation type="submission" date="2017-08" db="EMBL/GenBank/DDBJ databases">
        <title>Genomic and metabolic characterisation of spoilage-associated Pseudomonas species.</title>
        <authorList>
            <person name="Stanborough T."/>
            <person name="Fegan N."/>
            <person name="Powell S.M."/>
            <person name="Singh T."/>
            <person name="Tamplin M.L."/>
            <person name="Chandry P.S."/>
        </authorList>
    </citation>
    <scope>NUCLEOTIDE SEQUENCE [LARGE SCALE GENOMIC DNA]</scope>
    <source>
        <strain evidence="2 3">F1820</strain>
    </source>
</reference>
<evidence type="ECO:0000313" key="3">
    <source>
        <dbReference type="Proteomes" id="UP000216113"/>
    </source>
</evidence>
<dbReference type="Gene3D" id="3.40.390.10">
    <property type="entry name" value="Collagenase (Catalytic Domain)"/>
    <property type="match status" value="1"/>
</dbReference>
<dbReference type="EMBL" id="NQKL01000017">
    <property type="protein sequence ID" value="OZY40264.1"/>
    <property type="molecule type" value="Genomic_DNA"/>
</dbReference>
<evidence type="ECO:0000259" key="1">
    <source>
        <dbReference type="Pfam" id="PF20178"/>
    </source>
</evidence>
<dbReference type="RefSeq" id="WP_095030505.1">
    <property type="nucleotide sequence ID" value="NZ_NQKL01000017.1"/>
</dbReference>
<evidence type="ECO:0000313" key="2">
    <source>
        <dbReference type="EMBL" id="OZY40264.1"/>
    </source>
</evidence>
<comment type="caution">
    <text evidence="2">The sequence shown here is derived from an EMBL/GenBank/DDBJ whole genome shotgun (WGS) entry which is preliminary data.</text>
</comment>
<proteinExistence type="predicted"/>
<dbReference type="Proteomes" id="UP000216113">
    <property type="component" value="Unassembled WGS sequence"/>
</dbReference>
<accession>A0A266LQG1</accession>
<organism evidence="2 3">
    <name type="scientific">Pseudomonas fragi</name>
    <dbReference type="NCBI Taxonomy" id="296"/>
    <lineage>
        <taxon>Bacteria</taxon>
        <taxon>Pseudomonadati</taxon>
        <taxon>Pseudomonadota</taxon>
        <taxon>Gammaproteobacteria</taxon>
        <taxon>Pseudomonadales</taxon>
        <taxon>Pseudomonadaceae</taxon>
        <taxon>Pseudomonas</taxon>
    </lineage>
</organism>
<dbReference type="Pfam" id="PF20178">
    <property type="entry name" value="ToxA_N"/>
    <property type="match status" value="1"/>
</dbReference>
<dbReference type="InterPro" id="IPR046673">
    <property type="entry name" value="ToxA_N"/>
</dbReference>
<sequence>MKAITSTFNSGSTSPETFNARSMATGIGGQADGLVMQLIKIASRLDGLLQPWPTPFLYAQTRLVKALDRAGHDALELERIRLQFAGMREPVTLTQSLLQQVTGLQPLPRDPEQIEAGLQRLDTPDLNPPRPLSGAELINVLDQAATGFSQGFVIQTRAFFYTPTLPFGSDALIDRLCTLRLEMLQAELQLMQLGKQLSATDLAVLGTVLNQPVSSQRPALAGFVPDVFGVALSINGDQGRLDIVNCLLFTEHGGLEPVTAGRAIFWSPLSGFEGFASVEECRARLQARLADKARRWELLAHVSIGAQPQVMAWLDSIAESKNGGLQFVRYEHYFAREAQQRVIAKVLADAGFACRTAQAIPLSAQAFENLVQSELVQSRAGLVLERVIGMARLQAFEAAMPQWLKNASQADQQAYAALLQRYPEAGQEQQNYLHDIPPLAEYARALLKLRLELDFTGQALDPDAIEVVIDTYVPSPVPVGSTPSFLPAATTRTVQTLTQFSLNGFYRLNAGAISLRTPDQSTLPAALNTTYVKQLTRRLDIGAHYRGLLQDKLAPGKQGVALRQQQFAEQLSLQVMEQALREKLIKPGQEMAYRYMQQVISMPDGAARLTLNRMPIIVRPFELIAEPEADPDRARGLYIIGPVESGAGPQILWVNYSERFTFEAYNNEAALLDDLRVNTDLQALVLQRLEPEARKTYNYGGFVEPHIPQYVDASLGSFMLRPAPPTLSLSPIAGNLFEQLYVDNYFLLLDMATAQAKTTAEADWESFKYLFSLIAATALMFLPARLSIPMVVWQSTGFVQQGFEAAQKGEWGEAVADFASLLAQIGGGYRAPHQPQTGAPAVVRQLEPETAVRLTPEQETGLRPFQVNEVALLDLKQDSLTRLYHHPGTGLHYVPLAGHVFRVQAWRERWRIFIGEGREGPLVKINKRDHWELDLKEPLLGGGPVLSTTASISDRLTHEMQASGMASIARRFPEKALAIREAHELAVTYLQRSQSALHSLLEPGTENVRQRALIQEFFDVEHVDQPLLERLKETVEPLLARFLHPDLSPLTSSKYVVCRARFNDKAVAWIHRWDTQNRLYLSDPFFSTLFETPYALSQPFVKATRPPFRTNEHYRAAFMLHEISHQVLDTEDINYLNPGFPYEDLLDDTTSLGRQIKSFNQIVQDCHSPYISTEHLFQQFDPEQLTWADIPGNPGKARVKAITGAKTLEQARSVFKNDARKRIDLMLANADSVVLLITRLGRDHPQLPHTHTLE</sequence>
<dbReference type="GO" id="GO:0008237">
    <property type="term" value="F:metallopeptidase activity"/>
    <property type="evidence" value="ECO:0007669"/>
    <property type="project" value="InterPro"/>
</dbReference>